<organism evidence="1 2">
    <name type="scientific">Melanomma pulvis-pyrius CBS 109.77</name>
    <dbReference type="NCBI Taxonomy" id="1314802"/>
    <lineage>
        <taxon>Eukaryota</taxon>
        <taxon>Fungi</taxon>
        <taxon>Dikarya</taxon>
        <taxon>Ascomycota</taxon>
        <taxon>Pezizomycotina</taxon>
        <taxon>Dothideomycetes</taxon>
        <taxon>Pleosporomycetidae</taxon>
        <taxon>Pleosporales</taxon>
        <taxon>Melanommataceae</taxon>
        <taxon>Melanomma</taxon>
    </lineage>
</organism>
<keyword evidence="2" id="KW-1185">Reference proteome</keyword>
<name>A0A6A6WNZ5_9PLEO</name>
<evidence type="ECO:0000313" key="2">
    <source>
        <dbReference type="Proteomes" id="UP000799757"/>
    </source>
</evidence>
<gene>
    <name evidence="1" type="ORF">K505DRAFT_344358</name>
</gene>
<reference evidence="1" key="1">
    <citation type="journal article" date="2020" name="Stud. Mycol.">
        <title>101 Dothideomycetes genomes: a test case for predicting lifestyles and emergence of pathogens.</title>
        <authorList>
            <person name="Haridas S."/>
            <person name="Albert R."/>
            <person name="Binder M."/>
            <person name="Bloem J."/>
            <person name="Labutti K."/>
            <person name="Salamov A."/>
            <person name="Andreopoulos B."/>
            <person name="Baker S."/>
            <person name="Barry K."/>
            <person name="Bills G."/>
            <person name="Bluhm B."/>
            <person name="Cannon C."/>
            <person name="Castanera R."/>
            <person name="Culley D."/>
            <person name="Daum C."/>
            <person name="Ezra D."/>
            <person name="Gonzalez J."/>
            <person name="Henrissat B."/>
            <person name="Kuo A."/>
            <person name="Liang C."/>
            <person name="Lipzen A."/>
            <person name="Lutzoni F."/>
            <person name="Magnuson J."/>
            <person name="Mondo S."/>
            <person name="Nolan M."/>
            <person name="Ohm R."/>
            <person name="Pangilinan J."/>
            <person name="Park H.-J."/>
            <person name="Ramirez L."/>
            <person name="Alfaro M."/>
            <person name="Sun H."/>
            <person name="Tritt A."/>
            <person name="Yoshinaga Y."/>
            <person name="Zwiers L.-H."/>
            <person name="Turgeon B."/>
            <person name="Goodwin S."/>
            <person name="Spatafora J."/>
            <person name="Crous P."/>
            <person name="Grigoriev I."/>
        </authorList>
    </citation>
    <scope>NUCLEOTIDE SEQUENCE</scope>
    <source>
        <strain evidence="1">CBS 109.77</strain>
    </source>
</reference>
<proteinExistence type="predicted"/>
<feature type="non-terminal residue" evidence="1">
    <location>
        <position position="114"/>
    </location>
</feature>
<sequence>MSSTAVAPAVKASRATTPLTYARLLVRLEEAMVAIAGHYPSPDDGARVKEIQNAISRAIAAAKAAMQGDKDVMTPGNLKYQVTNNIKEIHEKYDAAEEASLSEAAVSDEEGDEK</sequence>
<dbReference type="EMBL" id="MU002669">
    <property type="protein sequence ID" value="KAF2785796.1"/>
    <property type="molecule type" value="Genomic_DNA"/>
</dbReference>
<dbReference type="Proteomes" id="UP000799757">
    <property type="component" value="Unassembled WGS sequence"/>
</dbReference>
<dbReference type="OrthoDB" id="3793972at2759"/>
<protein>
    <submittedName>
        <fullName evidence="1">Uncharacterized protein</fullName>
    </submittedName>
</protein>
<accession>A0A6A6WNZ5</accession>
<evidence type="ECO:0000313" key="1">
    <source>
        <dbReference type="EMBL" id="KAF2785796.1"/>
    </source>
</evidence>
<dbReference type="AlphaFoldDB" id="A0A6A6WNZ5"/>